<dbReference type="Pfam" id="PF16495">
    <property type="entry name" value="SWIRM-assoc_1"/>
    <property type="match status" value="1"/>
</dbReference>
<keyword evidence="6" id="KW-0804">Transcription</keyword>
<feature type="compositionally biased region" description="Gly residues" evidence="9">
    <location>
        <begin position="85"/>
        <end position="99"/>
    </location>
</feature>
<feature type="region of interest" description="Disordered" evidence="9">
    <location>
        <begin position="1"/>
        <end position="101"/>
    </location>
</feature>
<proteinExistence type="predicted"/>
<feature type="region of interest" description="Disordered" evidence="9">
    <location>
        <begin position="419"/>
        <end position="519"/>
    </location>
</feature>
<keyword evidence="5" id="KW-0238">DNA-binding</keyword>
<evidence type="ECO:0000256" key="3">
    <source>
        <dbReference type="ARBA" id="ARBA00022833"/>
    </source>
</evidence>
<dbReference type="CDD" id="cd00167">
    <property type="entry name" value="SANT"/>
    <property type="match status" value="1"/>
</dbReference>
<dbReference type="SUPFAM" id="SSF46689">
    <property type="entry name" value="Homeodomain-like"/>
    <property type="match status" value="2"/>
</dbReference>
<dbReference type="AlphaFoldDB" id="B9FB90"/>
<dbReference type="InterPro" id="IPR017884">
    <property type="entry name" value="SANT_dom"/>
</dbReference>
<dbReference type="InterPro" id="IPR001005">
    <property type="entry name" value="SANT/Myb"/>
</dbReference>
<dbReference type="PROSITE" id="PS51293">
    <property type="entry name" value="SANT"/>
    <property type="match status" value="1"/>
</dbReference>
<accession>B9FB90</accession>
<dbReference type="SUPFAM" id="SSF57850">
    <property type="entry name" value="RING/U-box"/>
    <property type="match status" value="1"/>
</dbReference>
<dbReference type="PANTHER" id="PTHR12802">
    <property type="entry name" value="SWI/SNF COMPLEX-RELATED"/>
    <property type="match status" value="1"/>
</dbReference>
<evidence type="ECO:0008006" key="16">
    <source>
        <dbReference type="Google" id="ProtNLM"/>
    </source>
</evidence>
<evidence type="ECO:0000259" key="12">
    <source>
        <dbReference type="PROSITE" id="PS50934"/>
    </source>
</evidence>
<dbReference type="GO" id="GO:0008270">
    <property type="term" value="F:zinc ion binding"/>
    <property type="evidence" value="ECO:0007669"/>
    <property type="project" value="UniProtKB-KW"/>
</dbReference>
<dbReference type="PANTHER" id="PTHR12802:SF41">
    <property type="entry name" value="BRAHMA ASSOCIATED PROTEIN 155 KDA"/>
    <property type="match status" value="1"/>
</dbReference>
<feature type="region of interest" description="Disordered" evidence="9">
    <location>
        <begin position="603"/>
        <end position="736"/>
    </location>
</feature>
<feature type="domain" description="HTH myb-type" evidence="14">
    <location>
        <begin position="357"/>
        <end position="404"/>
    </location>
</feature>
<feature type="compositionally biased region" description="Basic and acidic residues" evidence="9">
    <location>
        <begin position="427"/>
        <end position="456"/>
    </location>
</feature>
<dbReference type="InterPro" id="IPR041984">
    <property type="entry name" value="Rsc8/Ssr1/Ssr2_ZZ"/>
</dbReference>
<dbReference type="SMART" id="SM00291">
    <property type="entry name" value="ZnF_ZZ"/>
    <property type="match status" value="1"/>
</dbReference>
<evidence type="ECO:0000259" key="13">
    <source>
        <dbReference type="PROSITE" id="PS51293"/>
    </source>
</evidence>
<reference evidence="15" key="2">
    <citation type="submission" date="2008-12" db="EMBL/GenBank/DDBJ databases">
        <title>Improved gene annotation of the rice (Oryza sativa) genomes.</title>
        <authorList>
            <person name="Wang J."/>
            <person name="Li R."/>
            <person name="Fan W."/>
            <person name="Huang Q."/>
            <person name="Zhang J."/>
            <person name="Zhou Y."/>
            <person name="Hu Y."/>
            <person name="Zi S."/>
            <person name="Li J."/>
            <person name="Ni P."/>
            <person name="Zheng H."/>
            <person name="Zhang Y."/>
            <person name="Zhao M."/>
            <person name="Hao Q."/>
            <person name="McDermott J."/>
            <person name="Samudrala R."/>
            <person name="Kristiansen K."/>
            <person name="Wong G.K.-S."/>
        </authorList>
    </citation>
    <scope>NUCLEOTIDE SEQUENCE</scope>
</reference>
<keyword evidence="7" id="KW-0539">Nucleus</keyword>
<dbReference type="PROSITE" id="PS50934">
    <property type="entry name" value="SWIRM"/>
    <property type="match status" value="1"/>
</dbReference>
<organism evidence="15">
    <name type="scientific">Oryza sativa subsp. japonica</name>
    <name type="common">Rice</name>
    <dbReference type="NCBI Taxonomy" id="39947"/>
    <lineage>
        <taxon>Eukaryota</taxon>
        <taxon>Viridiplantae</taxon>
        <taxon>Streptophyta</taxon>
        <taxon>Embryophyta</taxon>
        <taxon>Tracheophyta</taxon>
        <taxon>Spermatophyta</taxon>
        <taxon>Magnoliopsida</taxon>
        <taxon>Liliopsida</taxon>
        <taxon>Poales</taxon>
        <taxon>Poaceae</taxon>
        <taxon>BOP clade</taxon>
        <taxon>Oryzoideae</taxon>
        <taxon>Oryzeae</taxon>
        <taxon>Oryzinae</taxon>
        <taxon>Oryza</taxon>
        <taxon>Oryza sativa</taxon>
    </lineage>
</organism>
<name>B9FB90_ORYSJ</name>
<evidence type="ECO:0000259" key="14">
    <source>
        <dbReference type="PROSITE" id="PS51294"/>
    </source>
</evidence>
<dbReference type="EMBL" id="CM000140">
    <property type="protein sequence ID" value="EEE59828.1"/>
    <property type="molecule type" value="Genomic_DNA"/>
</dbReference>
<sequence length="940" mass="101419">MEPKSSASAAHQGGDAPAEAPRRRGGGGKRKSGGSSFTPSKRHAKERNAAFHVPPHLLHSGPLTRAARQSPHKLAEEAAAAAAAGAGGSEAGGGKGGGDVIRLEGEEAPTEETPLVDEVFEAVRSRGAGVHVVPTFAGWFSWKEIHPIEKQMLPSFFNGKSDKRTPEIYLGIRNFIMLKFHANPQLQLESKDLAELSIGEADAHQEVLKFLDHWGLINFHPFLPAGQEESKPEEAHGKSHSEEKASVLEQLFKFESVQSYMIPLPKKGEVETPAPLPSLLPDPALIEDVVSAAEPSVEYHCNSCSVDCSKKRYHCRTQADFDLCSDCYNEGKFNIGMAKTDFILMDSSEVSGASGTSWTDEETLLLLEALEIFGGKWTEIAEHVATKTKAQCMLHFLQMQIEDRFHGDEDINQNIQENTEQASAEKGAAEIPDKMEVEEKAEGKDTAGEKTPEKAEGNSVEAQTEDGNAIENKDANNSGGTDSVKSLNTDEPKKSSDADPPKSSSDAEPVVKENSVDVDTSRENASNFAIDTLKSAFEAVGYFPEHEGSFADAGNPVMALASFLAGLVEDDTATNSCRSSLKAISEVSPALQLATRHCFILEDPPSDVKDMSGNASTTSTDGDKRKDKDKTQDSIDSEVEGINKKGETVLSVEGKKSSPISPKGQDTDKKDECDEDPSVDPKHNNGKESDDPVSLDKSVSNNKKGNTMETSNPEMIEDKASSEVNPADDSSLEGKVEMKKTKDAVANATTAQEQKQSQILENGKMEGNANTAKMVKTVNFNSGPLTYDTCPAEPKSTEDVAADEENSSRVTANLTDSITRLKRAAATAISAAAVKAKLLADHEEEQVRQLAALMIDKLYRKVEAKVSFLTEVEHLVQRTREYTEKTRKKLLMERNAIIAARMGSLPSRPNQPGAAGNRLPAGYGGPIVRPPPNAMPRPSS</sequence>
<dbReference type="Gene3D" id="3.30.60.90">
    <property type="match status" value="1"/>
</dbReference>
<evidence type="ECO:0000256" key="9">
    <source>
        <dbReference type="SAM" id="MobiDB-lite"/>
    </source>
</evidence>
<dbReference type="InterPro" id="IPR043145">
    <property type="entry name" value="Znf_ZZ_sf"/>
</dbReference>
<evidence type="ECO:0000256" key="6">
    <source>
        <dbReference type="ARBA" id="ARBA00023163"/>
    </source>
</evidence>
<evidence type="ECO:0000256" key="1">
    <source>
        <dbReference type="ARBA" id="ARBA00022723"/>
    </source>
</evidence>
<dbReference type="InterPro" id="IPR007526">
    <property type="entry name" value="SWIRM"/>
</dbReference>
<keyword evidence="4" id="KW-0805">Transcription regulation</keyword>
<evidence type="ECO:0000313" key="15">
    <source>
        <dbReference type="EMBL" id="EEE59828.1"/>
    </source>
</evidence>
<dbReference type="InterPro" id="IPR017930">
    <property type="entry name" value="Myb_dom"/>
</dbReference>
<feature type="domain" description="ZZ-type" evidence="11">
    <location>
        <begin position="296"/>
        <end position="350"/>
    </location>
</feature>
<dbReference type="Gene3D" id="1.10.10.60">
    <property type="entry name" value="Homeodomain-like"/>
    <property type="match status" value="1"/>
</dbReference>
<dbReference type="CDD" id="cd02336">
    <property type="entry name" value="ZZ_RSC8"/>
    <property type="match status" value="1"/>
</dbReference>
<dbReference type="InterPro" id="IPR036388">
    <property type="entry name" value="WH-like_DNA-bd_sf"/>
</dbReference>
<feature type="compositionally biased region" description="Polar residues" evidence="9">
    <location>
        <begin position="475"/>
        <end position="487"/>
    </location>
</feature>
<reference evidence="15" key="1">
    <citation type="journal article" date="2005" name="PLoS Biol.">
        <title>The genomes of Oryza sativa: a history of duplications.</title>
        <authorList>
            <person name="Yu J."/>
            <person name="Wang J."/>
            <person name="Lin W."/>
            <person name="Li S."/>
            <person name="Li H."/>
            <person name="Zhou J."/>
            <person name="Ni P."/>
            <person name="Dong W."/>
            <person name="Hu S."/>
            <person name="Zeng C."/>
            <person name="Zhang J."/>
            <person name="Zhang Y."/>
            <person name="Li R."/>
            <person name="Xu Z."/>
            <person name="Li S."/>
            <person name="Li X."/>
            <person name="Zheng H."/>
            <person name="Cong L."/>
            <person name="Lin L."/>
            <person name="Yin J."/>
            <person name="Geng J."/>
            <person name="Li G."/>
            <person name="Shi J."/>
            <person name="Liu J."/>
            <person name="Lv H."/>
            <person name="Li J."/>
            <person name="Wang J."/>
            <person name="Deng Y."/>
            <person name="Ran L."/>
            <person name="Shi X."/>
            <person name="Wang X."/>
            <person name="Wu Q."/>
            <person name="Li C."/>
            <person name="Ren X."/>
            <person name="Wang J."/>
            <person name="Wang X."/>
            <person name="Li D."/>
            <person name="Liu D."/>
            <person name="Zhang X."/>
            <person name="Ji Z."/>
            <person name="Zhao W."/>
            <person name="Sun Y."/>
            <person name="Zhang Z."/>
            <person name="Bao J."/>
            <person name="Han Y."/>
            <person name="Dong L."/>
            <person name="Ji J."/>
            <person name="Chen P."/>
            <person name="Wu S."/>
            <person name="Liu J."/>
            <person name="Xiao Y."/>
            <person name="Bu D."/>
            <person name="Tan J."/>
            <person name="Yang L."/>
            <person name="Ye C."/>
            <person name="Zhang J."/>
            <person name="Xu J."/>
            <person name="Zhou Y."/>
            <person name="Yu Y."/>
            <person name="Zhang B."/>
            <person name="Zhuang S."/>
            <person name="Wei H."/>
            <person name="Liu B."/>
            <person name="Lei M."/>
            <person name="Yu H."/>
            <person name="Li Y."/>
            <person name="Xu H."/>
            <person name="Wei S."/>
            <person name="He X."/>
            <person name="Fang L."/>
            <person name="Zhang Z."/>
            <person name="Zhang Y."/>
            <person name="Huang X."/>
            <person name="Su Z."/>
            <person name="Tong W."/>
            <person name="Li J."/>
            <person name="Tong Z."/>
            <person name="Li S."/>
            <person name="Ye J."/>
            <person name="Wang L."/>
            <person name="Fang L."/>
            <person name="Lei T."/>
            <person name="Chen C."/>
            <person name="Chen H."/>
            <person name="Xu Z."/>
            <person name="Li H."/>
            <person name="Huang H."/>
            <person name="Zhang F."/>
            <person name="Xu H."/>
            <person name="Li N."/>
            <person name="Zhao C."/>
            <person name="Li S."/>
            <person name="Dong L."/>
            <person name="Huang Y."/>
            <person name="Li L."/>
            <person name="Xi Y."/>
            <person name="Qi Q."/>
            <person name="Li W."/>
            <person name="Zhang B."/>
            <person name="Hu W."/>
            <person name="Zhang Y."/>
            <person name="Tian X."/>
            <person name="Jiao Y."/>
            <person name="Liang X."/>
            <person name="Jin J."/>
            <person name="Gao L."/>
            <person name="Zheng W."/>
            <person name="Hao B."/>
            <person name="Liu S."/>
            <person name="Wang W."/>
            <person name="Yuan L."/>
            <person name="Cao M."/>
            <person name="McDermott J."/>
            <person name="Samudrala R."/>
            <person name="Wang J."/>
            <person name="Wong G.K."/>
            <person name="Yang H."/>
        </authorList>
    </citation>
    <scope>NUCLEOTIDE SEQUENCE [LARGE SCALE GENOMIC DNA]</scope>
</reference>
<dbReference type="Gene3D" id="1.10.10.10">
    <property type="entry name" value="Winged helix-like DNA-binding domain superfamily/Winged helix DNA-binding domain"/>
    <property type="match status" value="1"/>
</dbReference>
<evidence type="ECO:0000259" key="10">
    <source>
        <dbReference type="PROSITE" id="PS50090"/>
    </source>
</evidence>
<evidence type="ECO:0000256" key="5">
    <source>
        <dbReference type="ARBA" id="ARBA00023125"/>
    </source>
</evidence>
<dbReference type="Proteomes" id="UP000007752">
    <property type="component" value="Chromosome 3"/>
</dbReference>
<evidence type="ECO:0000256" key="7">
    <source>
        <dbReference type="ARBA" id="ARBA00023242"/>
    </source>
</evidence>
<feature type="domain" description="SWIRM" evidence="12">
    <location>
        <begin position="131"/>
        <end position="228"/>
    </location>
</feature>
<evidence type="ECO:0000259" key="11">
    <source>
        <dbReference type="PROSITE" id="PS50135"/>
    </source>
</evidence>
<dbReference type="InterPro" id="IPR032451">
    <property type="entry name" value="SMARCC_C"/>
</dbReference>
<feature type="compositionally biased region" description="Polar residues" evidence="9">
    <location>
        <begin position="697"/>
        <end position="713"/>
    </location>
</feature>
<feature type="region of interest" description="Disordered" evidence="9">
    <location>
        <begin position="903"/>
        <end position="940"/>
    </location>
</feature>
<dbReference type="GO" id="GO:0003677">
    <property type="term" value="F:DNA binding"/>
    <property type="evidence" value="ECO:0007669"/>
    <property type="project" value="UniProtKB-KW"/>
</dbReference>
<feature type="compositionally biased region" description="Basic residues" evidence="9">
    <location>
        <begin position="23"/>
        <end position="32"/>
    </location>
</feature>
<feature type="compositionally biased region" description="Basic and acidic residues" evidence="9">
    <location>
        <begin position="488"/>
        <end position="500"/>
    </location>
</feature>
<keyword evidence="2 8" id="KW-0863">Zinc-finger</keyword>
<dbReference type="InterPro" id="IPR000433">
    <property type="entry name" value="Znf_ZZ"/>
</dbReference>
<feature type="compositionally biased region" description="Basic and acidic residues" evidence="9">
    <location>
        <begin position="509"/>
        <end position="519"/>
    </location>
</feature>
<evidence type="ECO:0000256" key="4">
    <source>
        <dbReference type="ARBA" id="ARBA00023015"/>
    </source>
</evidence>
<dbReference type="SMART" id="SM00717">
    <property type="entry name" value="SANT"/>
    <property type="match status" value="1"/>
</dbReference>
<dbReference type="PROSITE" id="PS01357">
    <property type="entry name" value="ZF_ZZ_1"/>
    <property type="match status" value="1"/>
</dbReference>
<dbReference type="PROSITE" id="PS50090">
    <property type="entry name" value="MYB_LIKE"/>
    <property type="match status" value="1"/>
</dbReference>
<keyword evidence="1" id="KW-0479">Metal-binding</keyword>
<dbReference type="Pfam" id="PF00249">
    <property type="entry name" value="Myb_DNA-binding"/>
    <property type="match status" value="1"/>
</dbReference>
<protein>
    <recommendedName>
        <fullName evidence="16">SWI/SNF complex subunit SWI3D</fullName>
    </recommendedName>
</protein>
<dbReference type="FunFam" id="1.10.10.60:FF:000014">
    <property type="entry name" value="SWI/SNF complex subunit SMARCC2 isoform C"/>
    <property type="match status" value="1"/>
</dbReference>
<feature type="domain" description="Myb-like" evidence="10">
    <location>
        <begin position="357"/>
        <end position="400"/>
    </location>
</feature>
<keyword evidence="3" id="KW-0862">Zinc</keyword>
<gene>
    <name evidence="15" type="ORF">OsJ_12391</name>
</gene>
<dbReference type="GO" id="GO:0005634">
    <property type="term" value="C:nucleus"/>
    <property type="evidence" value="ECO:0007669"/>
    <property type="project" value="UniProtKB-ARBA"/>
</dbReference>
<dbReference type="PROSITE" id="PS50135">
    <property type="entry name" value="ZF_ZZ_2"/>
    <property type="match status" value="1"/>
</dbReference>
<feature type="compositionally biased region" description="Basic and acidic residues" evidence="9">
    <location>
        <begin position="621"/>
        <end position="633"/>
    </location>
</feature>
<dbReference type="InterPro" id="IPR009057">
    <property type="entry name" value="Homeodomain-like_sf"/>
</dbReference>
<evidence type="ECO:0000256" key="2">
    <source>
        <dbReference type="ARBA" id="ARBA00022771"/>
    </source>
</evidence>
<dbReference type="PROSITE" id="PS51294">
    <property type="entry name" value="HTH_MYB"/>
    <property type="match status" value="1"/>
</dbReference>
<feature type="compositionally biased region" description="Basic and acidic residues" evidence="9">
    <location>
        <begin position="679"/>
        <end position="690"/>
    </location>
</feature>
<evidence type="ECO:0000256" key="8">
    <source>
        <dbReference type="PROSITE-ProRule" id="PRU00228"/>
    </source>
</evidence>
<feature type="domain" description="SANT" evidence="13">
    <location>
        <begin position="353"/>
        <end position="404"/>
    </location>
</feature>
<dbReference type="Pfam" id="PF04433">
    <property type="entry name" value="SWIRM"/>
    <property type="match status" value="1"/>
</dbReference>
<feature type="compositionally biased region" description="Pro residues" evidence="9">
    <location>
        <begin position="928"/>
        <end position="940"/>
    </location>
</feature>
<dbReference type="Pfam" id="PF00569">
    <property type="entry name" value="ZZ"/>
    <property type="match status" value="1"/>
</dbReference>